<keyword evidence="4" id="KW-1185">Reference proteome</keyword>
<proteinExistence type="predicted"/>
<dbReference type="AlphaFoldDB" id="A0A8J5FFT7"/>
<evidence type="ECO:0000313" key="3">
    <source>
        <dbReference type="EMBL" id="KAG6486465.1"/>
    </source>
</evidence>
<organism evidence="3 4">
    <name type="scientific">Zingiber officinale</name>
    <name type="common">Ginger</name>
    <name type="synonym">Amomum zingiber</name>
    <dbReference type="NCBI Taxonomy" id="94328"/>
    <lineage>
        <taxon>Eukaryota</taxon>
        <taxon>Viridiplantae</taxon>
        <taxon>Streptophyta</taxon>
        <taxon>Embryophyta</taxon>
        <taxon>Tracheophyta</taxon>
        <taxon>Spermatophyta</taxon>
        <taxon>Magnoliopsida</taxon>
        <taxon>Liliopsida</taxon>
        <taxon>Zingiberales</taxon>
        <taxon>Zingiberaceae</taxon>
        <taxon>Zingiber</taxon>
    </lineage>
</organism>
<dbReference type="OrthoDB" id="408373at2759"/>
<feature type="domain" description="AB hydrolase-1" evidence="2">
    <location>
        <begin position="12"/>
        <end position="255"/>
    </location>
</feature>
<evidence type="ECO:0000259" key="2">
    <source>
        <dbReference type="Pfam" id="PF12697"/>
    </source>
</evidence>
<sequence>MADARSNRSHHIVFVHGVSHGAWCWYKLISLLRSAGHRVTALDLAASGIDERRFSDLRNFADYNQPLIDLMAALPQGERIVLVSHTLGGLNIAFAMDRFPHKVAVGVFVNAFLPDTVHPPSFVYNKVQLEDPTLPLWLDTQFGTVGDKENGPLSMVLGPKFVSLLYNRSPPEDFALAMTLLRPSSLFAKELESSSPLSASGYGSVAKVFIVCEKDEVLQAQASFQRWMIENNPVNEVRVIEEADHMAMLSTPEKLSQFISEIADKYASFIND</sequence>
<evidence type="ECO:0000256" key="1">
    <source>
        <dbReference type="ARBA" id="ARBA00022801"/>
    </source>
</evidence>
<dbReference type="GO" id="GO:0009696">
    <property type="term" value="P:salicylic acid metabolic process"/>
    <property type="evidence" value="ECO:0007669"/>
    <property type="project" value="TreeGrafter"/>
</dbReference>
<dbReference type="InterPro" id="IPR045889">
    <property type="entry name" value="MES/HNL"/>
</dbReference>
<evidence type="ECO:0000313" key="4">
    <source>
        <dbReference type="Proteomes" id="UP000734854"/>
    </source>
</evidence>
<dbReference type="PANTHER" id="PTHR10992">
    <property type="entry name" value="METHYLESTERASE FAMILY MEMBER"/>
    <property type="match status" value="1"/>
</dbReference>
<protein>
    <recommendedName>
        <fullName evidence="2">AB hydrolase-1 domain-containing protein</fullName>
    </recommendedName>
</protein>
<dbReference type="GO" id="GO:0009694">
    <property type="term" value="P:jasmonic acid metabolic process"/>
    <property type="evidence" value="ECO:0007669"/>
    <property type="project" value="TreeGrafter"/>
</dbReference>
<name>A0A8J5FFT7_ZINOF</name>
<dbReference type="InterPro" id="IPR000073">
    <property type="entry name" value="AB_hydrolase_1"/>
</dbReference>
<reference evidence="3 4" key="1">
    <citation type="submission" date="2020-08" db="EMBL/GenBank/DDBJ databases">
        <title>Plant Genome Project.</title>
        <authorList>
            <person name="Zhang R.-G."/>
        </authorList>
    </citation>
    <scope>NUCLEOTIDE SEQUENCE [LARGE SCALE GENOMIC DNA]</scope>
    <source>
        <tissue evidence="3">Rhizome</tissue>
    </source>
</reference>
<dbReference type="GO" id="GO:0080032">
    <property type="term" value="F:methyl jasmonate esterase activity"/>
    <property type="evidence" value="ECO:0007669"/>
    <property type="project" value="TreeGrafter"/>
</dbReference>
<accession>A0A8J5FFT7</accession>
<keyword evidence="1" id="KW-0378">Hydrolase</keyword>
<dbReference type="Proteomes" id="UP000734854">
    <property type="component" value="Unassembled WGS sequence"/>
</dbReference>
<dbReference type="GO" id="GO:0080031">
    <property type="term" value="F:methyl salicylate esterase activity"/>
    <property type="evidence" value="ECO:0007669"/>
    <property type="project" value="TreeGrafter"/>
</dbReference>
<dbReference type="PANTHER" id="PTHR10992:SF1083">
    <property type="entry name" value="METHYLESTERASE 1"/>
    <property type="match status" value="1"/>
</dbReference>
<dbReference type="GO" id="GO:0080030">
    <property type="term" value="F:methyl indole-3-acetate esterase activity"/>
    <property type="evidence" value="ECO:0007669"/>
    <property type="project" value="TreeGrafter"/>
</dbReference>
<gene>
    <name evidence="3" type="ORF">ZIOFF_055041</name>
</gene>
<dbReference type="FunFam" id="3.40.50.1820:FF:000051">
    <property type="entry name" value="(S)-hydroxynitrile lyase"/>
    <property type="match status" value="1"/>
</dbReference>
<dbReference type="EMBL" id="JACMSC010000015">
    <property type="protein sequence ID" value="KAG6486465.1"/>
    <property type="molecule type" value="Genomic_DNA"/>
</dbReference>
<comment type="caution">
    <text evidence="3">The sequence shown here is derived from an EMBL/GenBank/DDBJ whole genome shotgun (WGS) entry which is preliminary data.</text>
</comment>
<dbReference type="Pfam" id="PF12697">
    <property type="entry name" value="Abhydrolase_6"/>
    <property type="match status" value="1"/>
</dbReference>